<dbReference type="PANTHER" id="PTHR33991:SF1">
    <property type="entry name" value="DNA REPAIR PROTEIN RECO"/>
    <property type="match status" value="1"/>
</dbReference>
<sequence>MFVHYQTKGFVLKKIDRGEADQIFTVFTKDFGKLNFLAKAVRKIKSKLRGGLKLFSLSQLKFIQGKTHKTLTDTETCQSFDGVSKSLIKLKVAHKIAEVLDNLIKEKEEDRKIWSLLNETFKELNNCLPVTNYCLLIYYYFFWNLINLIGYRPSVYNCAICQAKLIPEPLYFNSAEGGVICRGCFRKTKSGMSIDSDLVKILRIIFKRNFKELVRLKVKPTHYQSLKKVSDDYYSYLTKEL</sequence>
<dbReference type="InterPro" id="IPR037278">
    <property type="entry name" value="ARFGAP/RecO"/>
</dbReference>
<dbReference type="Pfam" id="PF02565">
    <property type="entry name" value="RecO_C"/>
    <property type="match status" value="1"/>
</dbReference>
<dbReference type="EMBL" id="PFLW01000062">
    <property type="protein sequence ID" value="PIY88895.1"/>
    <property type="molecule type" value="Genomic_DNA"/>
</dbReference>
<dbReference type="SUPFAM" id="SSF57863">
    <property type="entry name" value="ArfGap/RecO-like zinc finger"/>
    <property type="match status" value="1"/>
</dbReference>
<keyword evidence="5 7" id="KW-0234">DNA repair</keyword>
<gene>
    <name evidence="7 9" type="primary">recO</name>
    <name evidence="9" type="ORF">COY73_02485</name>
</gene>
<dbReference type="Pfam" id="PF11967">
    <property type="entry name" value="RecO_N"/>
    <property type="match status" value="1"/>
</dbReference>
<keyword evidence="3 7" id="KW-0227">DNA damage</keyword>
<dbReference type="GO" id="GO:0006302">
    <property type="term" value="P:double-strand break repair"/>
    <property type="evidence" value="ECO:0007669"/>
    <property type="project" value="TreeGrafter"/>
</dbReference>
<dbReference type="Proteomes" id="UP000230767">
    <property type="component" value="Unassembled WGS sequence"/>
</dbReference>
<comment type="caution">
    <text evidence="9">The sequence shown here is derived from an EMBL/GenBank/DDBJ whole genome shotgun (WGS) entry which is preliminary data.</text>
</comment>
<protein>
    <recommendedName>
        <fullName evidence="2 7">DNA repair protein RecO</fullName>
    </recommendedName>
    <alternativeName>
        <fullName evidence="6 7">Recombination protein O</fullName>
    </alternativeName>
</protein>
<name>A0A2M7R6Q6_9BACT</name>
<dbReference type="Gene3D" id="2.40.50.140">
    <property type="entry name" value="Nucleic acid-binding proteins"/>
    <property type="match status" value="1"/>
</dbReference>
<dbReference type="HAMAP" id="MF_00201">
    <property type="entry name" value="RecO"/>
    <property type="match status" value="1"/>
</dbReference>
<evidence type="ECO:0000256" key="6">
    <source>
        <dbReference type="ARBA" id="ARBA00033409"/>
    </source>
</evidence>
<evidence type="ECO:0000259" key="8">
    <source>
        <dbReference type="Pfam" id="PF11967"/>
    </source>
</evidence>
<evidence type="ECO:0000256" key="1">
    <source>
        <dbReference type="ARBA" id="ARBA00007452"/>
    </source>
</evidence>
<dbReference type="SUPFAM" id="SSF50249">
    <property type="entry name" value="Nucleic acid-binding proteins"/>
    <property type="match status" value="1"/>
</dbReference>
<evidence type="ECO:0000313" key="10">
    <source>
        <dbReference type="Proteomes" id="UP000230767"/>
    </source>
</evidence>
<dbReference type="InterPro" id="IPR042242">
    <property type="entry name" value="RecO_C"/>
</dbReference>
<organism evidence="9 10">
    <name type="scientific">Candidatus Nealsonbacteria bacterium CG_4_10_14_0_8_um_filter_37_14</name>
    <dbReference type="NCBI Taxonomy" id="1974684"/>
    <lineage>
        <taxon>Bacteria</taxon>
        <taxon>Candidatus Nealsoniibacteriota</taxon>
    </lineage>
</organism>
<comment type="similarity">
    <text evidence="1 7">Belongs to the RecO family.</text>
</comment>
<reference evidence="10" key="1">
    <citation type="submission" date="2017-09" db="EMBL/GenBank/DDBJ databases">
        <title>Depth-based differentiation of microbial function through sediment-hosted aquifers and enrichment of novel symbionts in the deep terrestrial subsurface.</title>
        <authorList>
            <person name="Probst A.J."/>
            <person name="Ladd B."/>
            <person name="Jarett J.K."/>
            <person name="Geller-Mcgrath D.E."/>
            <person name="Sieber C.M.K."/>
            <person name="Emerson J.B."/>
            <person name="Anantharaman K."/>
            <person name="Thomas B.C."/>
            <person name="Malmstrom R."/>
            <person name="Stieglmeier M."/>
            <person name="Klingl A."/>
            <person name="Woyke T."/>
            <person name="Ryan C.M."/>
            <person name="Banfield J.F."/>
        </authorList>
    </citation>
    <scope>NUCLEOTIDE SEQUENCE [LARGE SCALE GENOMIC DNA]</scope>
</reference>
<evidence type="ECO:0000313" key="9">
    <source>
        <dbReference type="EMBL" id="PIY88895.1"/>
    </source>
</evidence>
<keyword evidence="4 7" id="KW-0233">DNA recombination</keyword>
<evidence type="ECO:0000256" key="3">
    <source>
        <dbReference type="ARBA" id="ARBA00022763"/>
    </source>
</evidence>
<accession>A0A2M7R6Q6</accession>
<dbReference type="PANTHER" id="PTHR33991">
    <property type="entry name" value="DNA REPAIR PROTEIN RECO"/>
    <property type="match status" value="1"/>
</dbReference>
<feature type="domain" description="DNA replication/recombination mediator RecO N-terminal" evidence="8">
    <location>
        <begin position="4"/>
        <end position="80"/>
    </location>
</feature>
<dbReference type="InterPro" id="IPR022572">
    <property type="entry name" value="DNA_rep/recomb_RecO_N"/>
</dbReference>
<proteinExistence type="inferred from homology"/>
<dbReference type="NCBIfam" id="TIGR00613">
    <property type="entry name" value="reco"/>
    <property type="match status" value="1"/>
</dbReference>
<evidence type="ECO:0000256" key="5">
    <source>
        <dbReference type="ARBA" id="ARBA00023204"/>
    </source>
</evidence>
<evidence type="ECO:0000256" key="7">
    <source>
        <dbReference type="HAMAP-Rule" id="MF_00201"/>
    </source>
</evidence>
<evidence type="ECO:0000256" key="4">
    <source>
        <dbReference type="ARBA" id="ARBA00023172"/>
    </source>
</evidence>
<evidence type="ECO:0000256" key="2">
    <source>
        <dbReference type="ARBA" id="ARBA00021310"/>
    </source>
</evidence>
<dbReference type="InterPro" id="IPR012340">
    <property type="entry name" value="NA-bd_OB-fold"/>
</dbReference>
<dbReference type="GO" id="GO:0043590">
    <property type="term" value="C:bacterial nucleoid"/>
    <property type="evidence" value="ECO:0007669"/>
    <property type="project" value="TreeGrafter"/>
</dbReference>
<dbReference type="InterPro" id="IPR003717">
    <property type="entry name" value="RecO"/>
</dbReference>
<dbReference type="Gene3D" id="1.20.1440.120">
    <property type="entry name" value="Recombination protein O, C-terminal domain"/>
    <property type="match status" value="1"/>
</dbReference>
<comment type="function">
    <text evidence="7">Involved in DNA repair and RecF pathway recombination.</text>
</comment>
<dbReference type="GO" id="GO:0006310">
    <property type="term" value="P:DNA recombination"/>
    <property type="evidence" value="ECO:0007669"/>
    <property type="project" value="UniProtKB-UniRule"/>
</dbReference>
<dbReference type="AlphaFoldDB" id="A0A2M7R6Q6"/>